<sequence length="113" mass="12975">MYVARYNQLTPCTSTFGLHSKSSYYLFLWFAPEKLGTSIMLFVPFLEQIALAQDAVAIYGNPEVMKMEILSKMCLAPDEQWKPAIKNLVSSQAWSKQLPKEVVAMMKPFRYEV</sequence>
<accession>A0A8X6UNZ8</accession>
<evidence type="ECO:0000313" key="2">
    <source>
        <dbReference type="Proteomes" id="UP000887013"/>
    </source>
</evidence>
<evidence type="ECO:0000313" key="1">
    <source>
        <dbReference type="EMBL" id="GFU29045.1"/>
    </source>
</evidence>
<gene>
    <name evidence="1" type="ORF">NPIL_9991</name>
</gene>
<reference evidence="1" key="1">
    <citation type="submission" date="2020-08" db="EMBL/GenBank/DDBJ databases">
        <title>Multicomponent nature underlies the extraordinary mechanical properties of spider dragline silk.</title>
        <authorList>
            <person name="Kono N."/>
            <person name="Nakamura H."/>
            <person name="Mori M."/>
            <person name="Yoshida Y."/>
            <person name="Ohtoshi R."/>
            <person name="Malay A.D."/>
            <person name="Moran D.A.P."/>
            <person name="Tomita M."/>
            <person name="Numata K."/>
            <person name="Arakawa K."/>
        </authorList>
    </citation>
    <scope>NUCLEOTIDE SEQUENCE</scope>
</reference>
<name>A0A8X6UNZ8_NEPPI</name>
<dbReference type="EMBL" id="BMAW01082406">
    <property type="protein sequence ID" value="GFU29045.1"/>
    <property type="molecule type" value="Genomic_DNA"/>
</dbReference>
<protein>
    <submittedName>
        <fullName evidence="1">Uncharacterized protein</fullName>
    </submittedName>
</protein>
<dbReference type="AlphaFoldDB" id="A0A8X6UNZ8"/>
<dbReference type="Proteomes" id="UP000887013">
    <property type="component" value="Unassembled WGS sequence"/>
</dbReference>
<keyword evidence="2" id="KW-1185">Reference proteome</keyword>
<organism evidence="1 2">
    <name type="scientific">Nephila pilipes</name>
    <name type="common">Giant wood spider</name>
    <name type="synonym">Nephila maculata</name>
    <dbReference type="NCBI Taxonomy" id="299642"/>
    <lineage>
        <taxon>Eukaryota</taxon>
        <taxon>Metazoa</taxon>
        <taxon>Ecdysozoa</taxon>
        <taxon>Arthropoda</taxon>
        <taxon>Chelicerata</taxon>
        <taxon>Arachnida</taxon>
        <taxon>Araneae</taxon>
        <taxon>Araneomorphae</taxon>
        <taxon>Entelegynae</taxon>
        <taxon>Araneoidea</taxon>
        <taxon>Nephilidae</taxon>
        <taxon>Nephila</taxon>
    </lineage>
</organism>
<proteinExistence type="predicted"/>
<comment type="caution">
    <text evidence="1">The sequence shown here is derived from an EMBL/GenBank/DDBJ whole genome shotgun (WGS) entry which is preliminary data.</text>
</comment>